<comment type="similarity">
    <text evidence="2">Belongs to the POC5 family.</text>
</comment>
<feature type="compositionally biased region" description="Low complexity" evidence="12">
    <location>
        <begin position="412"/>
        <end position="424"/>
    </location>
</feature>
<reference evidence="13" key="1">
    <citation type="submission" date="2021-01" db="EMBL/GenBank/DDBJ databases">
        <title>Phytophthora aleatoria, a newly-described species from Pinus radiata is distinct from Phytophthora cactorum isolates based on comparative genomics.</title>
        <authorList>
            <person name="Mcdougal R."/>
            <person name="Panda P."/>
            <person name="Williams N."/>
            <person name="Studholme D.J."/>
        </authorList>
    </citation>
    <scope>NUCLEOTIDE SEQUENCE</scope>
    <source>
        <strain evidence="13">NZFS 4037</strain>
    </source>
</reference>
<evidence type="ECO:0000256" key="6">
    <source>
        <dbReference type="ARBA" id="ARBA00023054"/>
    </source>
</evidence>
<evidence type="ECO:0000256" key="2">
    <source>
        <dbReference type="ARBA" id="ARBA00010411"/>
    </source>
</evidence>
<feature type="compositionally biased region" description="Low complexity" evidence="12">
    <location>
        <begin position="530"/>
        <end position="559"/>
    </location>
</feature>
<feature type="coiled-coil region" evidence="11">
    <location>
        <begin position="288"/>
        <end position="340"/>
    </location>
</feature>
<keyword evidence="7" id="KW-0206">Cytoskeleton</keyword>
<keyword evidence="6 11" id="KW-0175">Coiled coil</keyword>
<feature type="region of interest" description="Disordered" evidence="12">
    <location>
        <begin position="71"/>
        <end position="113"/>
    </location>
</feature>
<keyword evidence="8" id="KW-0131">Cell cycle</keyword>
<keyword evidence="5" id="KW-0677">Repeat</keyword>
<comment type="caution">
    <text evidence="13">The sequence shown here is derived from an EMBL/GenBank/DDBJ whole genome shotgun (WGS) entry which is preliminary data.</text>
</comment>
<dbReference type="Proteomes" id="UP000709295">
    <property type="component" value="Unassembled WGS sequence"/>
</dbReference>
<evidence type="ECO:0000256" key="3">
    <source>
        <dbReference type="ARBA" id="ARBA00014910"/>
    </source>
</evidence>
<comment type="function">
    <text evidence="10">Essential for the assembly of the distal half of centrioles, required for centriole elongation. Acts as a negative regulator of centriole elongation.</text>
</comment>
<evidence type="ECO:0000256" key="5">
    <source>
        <dbReference type="ARBA" id="ARBA00022737"/>
    </source>
</evidence>
<evidence type="ECO:0000256" key="9">
    <source>
        <dbReference type="ARBA" id="ARBA00031694"/>
    </source>
</evidence>
<dbReference type="PANTHER" id="PTHR28618">
    <property type="entry name" value="CENTROSOMAL PROTEIN POC5"/>
    <property type="match status" value="1"/>
</dbReference>
<keyword evidence="4" id="KW-0963">Cytoplasm</keyword>
<feature type="region of interest" description="Disordered" evidence="12">
    <location>
        <begin position="410"/>
        <end position="448"/>
    </location>
</feature>
<dbReference type="AlphaFoldDB" id="A0A8J5MBG6"/>
<evidence type="ECO:0000256" key="4">
    <source>
        <dbReference type="ARBA" id="ARBA00022490"/>
    </source>
</evidence>
<feature type="region of interest" description="Disordered" evidence="12">
    <location>
        <begin position="484"/>
        <end position="559"/>
    </location>
</feature>
<dbReference type="EMBL" id="JAENGY010000033">
    <property type="protein sequence ID" value="KAG6976351.1"/>
    <property type="molecule type" value="Genomic_DNA"/>
</dbReference>
<dbReference type="InterPro" id="IPR033351">
    <property type="entry name" value="POC5"/>
</dbReference>
<gene>
    <name evidence="13" type="ORF">JG688_00001427</name>
</gene>
<evidence type="ECO:0000313" key="13">
    <source>
        <dbReference type="EMBL" id="KAG6976351.1"/>
    </source>
</evidence>
<evidence type="ECO:0000256" key="7">
    <source>
        <dbReference type="ARBA" id="ARBA00023212"/>
    </source>
</evidence>
<evidence type="ECO:0000256" key="8">
    <source>
        <dbReference type="ARBA" id="ARBA00023306"/>
    </source>
</evidence>
<sequence length="559" mass="62641">MKAEAELSDKEWRQMRRQMSKLDFEPVPETPALLPRSLYGESDQELASIYEEKPEGSVGVGAVPTCHCHYSPKIRSSTTSTSDSSLTELGAQSEATTKNQSAELPSTSMTISPMITKRYQPQEQKRPPESTFDLNDAELAALDAQMAAAQDATRRLVMGAFLNLKTKKAKTEALERMKLSAAHASDIKILQNTVGELKEKVTRAEEQRDQRILLLDRFSEFSAKQSHLNQERNGERSVVACFHAWNEMTRQRAARYAALHRVLAQACKRQQFAGFRYWKESAQMFLLQKKLQDQRDVYEHRIVEMAKEYQLKIQQLQQDIDDAKCQVAESQKCRRKLEEDLRLVFLRGVSAMNIEALSVFGSSHKQLRKLGEQERSVLPSRQKESNSNQIAESVKTNAVSFSELTVSEIMTSPKEPTSPEASAPAPFPVEDSDTVCSSPTHSRVSVVRSSYSQAPPYLNRATNGRSHPSNTTALRSAEMIRQHELSPSMWSQPASRSASSTIRPSSAPSPTKRSSSQLSAKYQVEMQYMRSTVAASAARATRPISASRSPNSTTRTRRS</sequence>
<feature type="compositionally biased region" description="Low complexity" evidence="12">
    <location>
        <begin position="76"/>
        <end position="87"/>
    </location>
</feature>
<evidence type="ECO:0000256" key="10">
    <source>
        <dbReference type="ARBA" id="ARBA00049959"/>
    </source>
</evidence>
<comment type="subcellular location">
    <subcellularLocation>
        <location evidence="1">Cytoplasm</location>
        <location evidence="1">Cytoskeleton</location>
        <location evidence="1">Microtubule organizing center</location>
        <location evidence="1">Centrosome</location>
        <location evidence="1">Centriole</location>
    </subcellularLocation>
</comment>
<feature type="compositionally biased region" description="Polar residues" evidence="12">
    <location>
        <begin position="93"/>
        <end position="113"/>
    </location>
</feature>
<feature type="region of interest" description="Disordered" evidence="12">
    <location>
        <begin position="19"/>
        <end position="38"/>
    </location>
</feature>
<protein>
    <recommendedName>
        <fullName evidence="3">Centrosomal protein POC5</fullName>
    </recommendedName>
    <alternativeName>
        <fullName evidence="9">Protein of centriole 5</fullName>
    </alternativeName>
</protein>
<feature type="region of interest" description="Disordered" evidence="12">
    <location>
        <begin position="372"/>
        <end position="391"/>
    </location>
</feature>
<keyword evidence="14" id="KW-1185">Reference proteome</keyword>
<dbReference type="PANTHER" id="PTHR28618:SF1">
    <property type="entry name" value="CENTROSOMAL PROTEIN POC5"/>
    <property type="match status" value="1"/>
</dbReference>
<name>A0A8J5MBG6_9STRA</name>
<feature type="compositionally biased region" description="Low complexity" evidence="12">
    <location>
        <begin position="437"/>
        <end position="448"/>
    </location>
</feature>
<evidence type="ECO:0000256" key="12">
    <source>
        <dbReference type="SAM" id="MobiDB-lite"/>
    </source>
</evidence>
<evidence type="ECO:0000256" key="11">
    <source>
        <dbReference type="SAM" id="Coils"/>
    </source>
</evidence>
<evidence type="ECO:0000313" key="14">
    <source>
        <dbReference type="Proteomes" id="UP000709295"/>
    </source>
</evidence>
<accession>A0A8J5MBG6</accession>
<feature type="compositionally biased region" description="Low complexity" evidence="12">
    <location>
        <begin position="493"/>
        <end position="516"/>
    </location>
</feature>
<organism evidence="13 14">
    <name type="scientific">Phytophthora aleatoria</name>
    <dbReference type="NCBI Taxonomy" id="2496075"/>
    <lineage>
        <taxon>Eukaryota</taxon>
        <taxon>Sar</taxon>
        <taxon>Stramenopiles</taxon>
        <taxon>Oomycota</taxon>
        <taxon>Peronosporomycetes</taxon>
        <taxon>Peronosporales</taxon>
        <taxon>Peronosporaceae</taxon>
        <taxon>Phytophthora</taxon>
    </lineage>
</organism>
<evidence type="ECO:0000256" key="1">
    <source>
        <dbReference type="ARBA" id="ARBA00004114"/>
    </source>
</evidence>
<proteinExistence type="inferred from homology"/>
<dbReference type="GO" id="GO:0005814">
    <property type="term" value="C:centriole"/>
    <property type="evidence" value="ECO:0007669"/>
    <property type="project" value="UniProtKB-SubCell"/>
</dbReference>